<proteinExistence type="predicted"/>
<dbReference type="EMBL" id="CP060723">
    <property type="protein sequence ID" value="QNN41505.1"/>
    <property type="molecule type" value="Genomic_DNA"/>
</dbReference>
<sequence length="148" mass="16759">MSDQKSRINTIVALLNSNPNLSNGNLNKVKAELRQVIDVHSITPTRRRNLMKVLHSTMALDCTLNAFVSFHHIKNNANSIGQYLVQLTNHNLQHLATLSPSERSRYQHSIARLRNMHLHTADSYPANEQEVNTIIAEMQTLISRLATL</sequence>
<dbReference type="KEGG" id="proe:H9L23_20725"/>
<name>A0A7G9QDT0_9SPHI</name>
<dbReference type="AlphaFoldDB" id="A0A7G9QDT0"/>
<evidence type="ECO:0000313" key="1">
    <source>
        <dbReference type="EMBL" id="QNN41505.1"/>
    </source>
</evidence>
<accession>A0A7G9QDT0</accession>
<gene>
    <name evidence="1" type="ORF">H9L23_20725</name>
</gene>
<organism evidence="1 2">
    <name type="scientific">Pedobacter roseus</name>
    <dbReference type="NCBI Taxonomy" id="336820"/>
    <lineage>
        <taxon>Bacteria</taxon>
        <taxon>Pseudomonadati</taxon>
        <taxon>Bacteroidota</taxon>
        <taxon>Sphingobacteriia</taxon>
        <taxon>Sphingobacteriales</taxon>
        <taxon>Sphingobacteriaceae</taxon>
        <taxon>Pedobacter</taxon>
    </lineage>
</organism>
<keyword evidence="2" id="KW-1185">Reference proteome</keyword>
<protein>
    <submittedName>
        <fullName evidence="1">Uncharacterized protein</fullName>
    </submittedName>
</protein>
<reference evidence="1 2" key="1">
    <citation type="submission" date="2020-08" db="EMBL/GenBank/DDBJ databases">
        <title>Genome sequence of Pedobacter roseus KACC 11594T.</title>
        <authorList>
            <person name="Hyun D.-W."/>
            <person name="Bae J.-W."/>
        </authorList>
    </citation>
    <scope>NUCLEOTIDE SEQUENCE [LARGE SCALE GENOMIC DNA]</scope>
    <source>
        <strain evidence="1 2">KACC 11594</strain>
    </source>
</reference>
<evidence type="ECO:0000313" key="2">
    <source>
        <dbReference type="Proteomes" id="UP000515806"/>
    </source>
</evidence>
<dbReference type="Proteomes" id="UP000515806">
    <property type="component" value="Chromosome"/>
</dbReference>
<dbReference type="RefSeq" id="WP_187592111.1">
    <property type="nucleotide sequence ID" value="NZ_CP060723.1"/>
</dbReference>